<accession>A0A921MDE4</accession>
<organism evidence="1 2">
    <name type="scientific">Brevibacterium senegalense</name>
    <dbReference type="NCBI Taxonomy" id="1033736"/>
    <lineage>
        <taxon>Bacteria</taxon>
        <taxon>Bacillati</taxon>
        <taxon>Actinomycetota</taxon>
        <taxon>Actinomycetes</taxon>
        <taxon>Micrococcales</taxon>
        <taxon>Brevibacteriaceae</taxon>
        <taxon>Brevibacterium</taxon>
    </lineage>
</organism>
<name>A0A921MDE4_9MICO</name>
<gene>
    <name evidence="1" type="ORF">K8V08_03210</name>
</gene>
<proteinExistence type="predicted"/>
<protein>
    <recommendedName>
        <fullName evidence="3">AbiEi antitoxin C-terminal domain-containing protein</fullName>
    </recommendedName>
</protein>
<evidence type="ECO:0000313" key="1">
    <source>
        <dbReference type="EMBL" id="HJG79401.1"/>
    </source>
</evidence>
<evidence type="ECO:0000313" key="2">
    <source>
        <dbReference type="Proteomes" id="UP000784435"/>
    </source>
</evidence>
<sequence length="190" mass="21060">MSGFIRLDRPLPLTDLLGLEYDGLLQRLTRDVWVAAGTIADPALRCAALGAAPRPSIALSHRSAHWVWWGSSSGRAPALTEYTTFSRRRMRSSRGSWTVYERDVLPAERVEFDGQTVTSPERTLYDLLRAALLAPDPVATGQHTFARVPHADRQSFLAWLDGIERRPYAARTRALALATIGREPSPALTP</sequence>
<comment type="caution">
    <text evidence="1">The sequence shown here is derived from an EMBL/GenBank/DDBJ whole genome shotgun (WGS) entry which is preliminary data.</text>
</comment>
<reference evidence="1" key="2">
    <citation type="submission" date="2021-09" db="EMBL/GenBank/DDBJ databases">
        <authorList>
            <person name="Gilroy R."/>
        </authorList>
    </citation>
    <scope>NUCLEOTIDE SEQUENCE</scope>
    <source>
        <strain evidence="1">ChiGjej5B5-7349</strain>
    </source>
</reference>
<dbReference type="EMBL" id="DYUK01000072">
    <property type="protein sequence ID" value="HJG79401.1"/>
    <property type="molecule type" value="Genomic_DNA"/>
</dbReference>
<dbReference type="AlphaFoldDB" id="A0A921MDE4"/>
<reference evidence="1" key="1">
    <citation type="journal article" date="2021" name="PeerJ">
        <title>Extensive microbial diversity within the chicken gut microbiome revealed by metagenomics and culture.</title>
        <authorList>
            <person name="Gilroy R."/>
            <person name="Ravi A."/>
            <person name="Getino M."/>
            <person name="Pursley I."/>
            <person name="Horton D.L."/>
            <person name="Alikhan N.F."/>
            <person name="Baker D."/>
            <person name="Gharbi K."/>
            <person name="Hall N."/>
            <person name="Watson M."/>
            <person name="Adriaenssens E.M."/>
            <person name="Foster-Nyarko E."/>
            <person name="Jarju S."/>
            <person name="Secka A."/>
            <person name="Antonio M."/>
            <person name="Oren A."/>
            <person name="Chaudhuri R.R."/>
            <person name="La Ragione R."/>
            <person name="Hildebrand F."/>
            <person name="Pallen M.J."/>
        </authorList>
    </citation>
    <scope>NUCLEOTIDE SEQUENCE</scope>
    <source>
        <strain evidence="1">ChiGjej5B5-7349</strain>
    </source>
</reference>
<evidence type="ECO:0008006" key="3">
    <source>
        <dbReference type="Google" id="ProtNLM"/>
    </source>
</evidence>
<dbReference type="Proteomes" id="UP000784435">
    <property type="component" value="Unassembled WGS sequence"/>
</dbReference>